<dbReference type="GO" id="GO:0008422">
    <property type="term" value="F:beta-glucosidase activity"/>
    <property type="evidence" value="ECO:0007669"/>
    <property type="project" value="TreeGrafter"/>
</dbReference>
<dbReference type="PANTHER" id="PTHR30620">
    <property type="entry name" value="PERIPLASMIC BETA-GLUCOSIDASE-RELATED"/>
    <property type="match status" value="1"/>
</dbReference>
<dbReference type="InterPro" id="IPR001764">
    <property type="entry name" value="Glyco_hydro_3_N"/>
</dbReference>
<dbReference type="Pfam" id="PF14310">
    <property type="entry name" value="Fn3-like"/>
    <property type="match status" value="1"/>
</dbReference>
<gene>
    <name evidence="3" type="ORF">I6N95_01505</name>
</gene>
<accession>A0A940STG9</accession>
<dbReference type="InterPro" id="IPR002772">
    <property type="entry name" value="Glyco_hydro_3_C"/>
</dbReference>
<dbReference type="SUPFAM" id="SSF52279">
    <property type="entry name" value="Beta-D-glucan exohydrolase, C-terminal domain"/>
    <property type="match status" value="1"/>
</dbReference>
<dbReference type="InterPro" id="IPR051915">
    <property type="entry name" value="Cellulose_Degrad_GH3"/>
</dbReference>
<comment type="caution">
    <text evidence="3">The sequence shown here is derived from an EMBL/GenBank/DDBJ whole genome shotgun (WGS) entry which is preliminary data.</text>
</comment>
<dbReference type="InterPro" id="IPR013783">
    <property type="entry name" value="Ig-like_fold"/>
</dbReference>
<dbReference type="InterPro" id="IPR026891">
    <property type="entry name" value="Fn3-like"/>
</dbReference>
<proteinExistence type="predicted"/>
<dbReference type="Proteomes" id="UP000674938">
    <property type="component" value="Unassembled WGS sequence"/>
</dbReference>
<dbReference type="RefSeq" id="WP_209524568.1">
    <property type="nucleotide sequence ID" value="NZ_JAEEGA010000001.1"/>
</dbReference>
<organism evidence="3 4">
    <name type="scientific">Vagococcus allomyrinae</name>
    <dbReference type="NCBI Taxonomy" id="2794353"/>
    <lineage>
        <taxon>Bacteria</taxon>
        <taxon>Bacillati</taxon>
        <taxon>Bacillota</taxon>
        <taxon>Bacilli</taxon>
        <taxon>Lactobacillales</taxon>
        <taxon>Enterococcaceae</taxon>
        <taxon>Vagococcus</taxon>
    </lineage>
</organism>
<dbReference type="InterPro" id="IPR036962">
    <property type="entry name" value="Glyco_hydro_3_N_sf"/>
</dbReference>
<dbReference type="InterPro" id="IPR017853">
    <property type="entry name" value="GH"/>
</dbReference>
<dbReference type="SMART" id="SM01217">
    <property type="entry name" value="Fn3_like"/>
    <property type="match status" value="1"/>
</dbReference>
<evidence type="ECO:0000313" key="4">
    <source>
        <dbReference type="Proteomes" id="UP000674938"/>
    </source>
</evidence>
<dbReference type="Gene3D" id="3.20.20.300">
    <property type="entry name" value="Glycoside hydrolase, family 3, N-terminal domain"/>
    <property type="match status" value="1"/>
</dbReference>
<name>A0A940STG9_9ENTE</name>
<dbReference type="Pfam" id="PF01915">
    <property type="entry name" value="Glyco_hydro_3_C"/>
    <property type="match status" value="1"/>
</dbReference>
<dbReference type="AlphaFoldDB" id="A0A940STG9"/>
<feature type="domain" description="Fibronectin type III-like" evidence="2">
    <location>
        <begin position="665"/>
        <end position="733"/>
    </location>
</feature>
<reference evidence="3" key="1">
    <citation type="submission" date="2020-12" db="EMBL/GenBank/DDBJ databases">
        <title>Vagococcus allomyrinae sp. nov. and Enterococcus lavae sp. nov., isolated from the larvae of Allomyrina dichotoma.</title>
        <authorList>
            <person name="Lee S.D."/>
        </authorList>
    </citation>
    <scope>NUCLEOTIDE SEQUENCE</scope>
    <source>
        <strain evidence="3">BWB3-3</strain>
    </source>
</reference>
<sequence>MKVKQLLQQMTLKEKVGQLNQRLYGWEVYTKKEGEITLTKTFKEEVDRWGSLGFIYGVFRADPWSGKNQETGLSTEEARYVSHLIQEYLQEHTRLKIPVFLSEECPHGHQGLESLTTAANISVGASWNPALYQEVQEIVARDIREKGAHLGLISTLDIARDPRWGRTEECFSEDPFLASQFTVAALKGLQGGAGQRIDEAHVLAVLKHFAGQGSAMGGHNSGPVNIGPRELREIHLPPMVAGIANGAQMTMAAYNDVDGQLCHGNPDLLNRLLREELGFQGAVMADGCALDRLVEITEDKVEAAIWAVTSGVDISLWDDVYPYLEEAVVSGRLSEEVIDTAVLRVLLLKEKMGLFSNPTPLVQSASLEEKRERSVQLAKESLVLLKNQEHRLPLKKNETIAVIGPNGDLLYNQLGDYTPYKCEEQCVTVLKGIQDYGHEHGMTVVSAPGSMITRELEGGIEEAVALAKTVDTVVLVLGGSSARDFSTTFDANGAALSGSNEMTSGENIDLADLALPAAQVKLVKALHDVKKTLIGVFIQGRPHILTAVEPYLDAILIGGYPGEYGGEAIASILFEESPSGKLAMSLPRSNGQLPVYYNYRDVAFKEAYGDDSGKPLYSFGTGLSYTSFSLTDLALVVPTKAGLHKGESLKISGTIKNTGDYRGAEVIQVYLKSHPKKLVTRVKELKGFCKIWLDPKETKGIELNLNLAELSELAENMNTQMMTDITVMVEAHDFSWQERIRIND</sequence>
<protein>
    <submittedName>
        <fullName evidence="3">Glycoside hydrolase family 3 C-terminal domain-containing protein</fullName>
    </submittedName>
</protein>
<evidence type="ECO:0000313" key="3">
    <source>
        <dbReference type="EMBL" id="MBP1039674.1"/>
    </source>
</evidence>
<evidence type="ECO:0000256" key="1">
    <source>
        <dbReference type="ARBA" id="ARBA00022801"/>
    </source>
</evidence>
<dbReference type="SUPFAM" id="SSF51445">
    <property type="entry name" value="(Trans)glycosidases"/>
    <property type="match status" value="1"/>
</dbReference>
<dbReference type="InterPro" id="IPR036881">
    <property type="entry name" value="Glyco_hydro_3_C_sf"/>
</dbReference>
<dbReference type="Gene3D" id="3.40.50.1700">
    <property type="entry name" value="Glycoside hydrolase family 3 C-terminal domain"/>
    <property type="match status" value="1"/>
</dbReference>
<keyword evidence="4" id="KW-1185">Reference proteome</keyword>
<dbReference type="Gene3D" id="2.60.40.10">
    <property type="entry name" value="Immunoglobulins"/>
    <property type="match status" value="1"/>
</dbReference>
<dbReference type="EMBL" id="JAEEGA010000001">
    <property type="protein sequence ID" value="MBP1039674.1"/>
    <property type="molecule type" value="Genomic_DNA"/>
</dbReference>
<dbReference type="GO" id="GO:0009251">
    <property type="term" value="P:glucan catabolic process"/>
    <property type="evidence" value="ECO:0007669"/>
    <property type="project" value="TreeGrafter"/>
</dbReference>
<dbReference type="PANTHER" id="PTHR30620:SF123">
    <property type="entry name" value="BETA-XYLOSIDASE"/>
    <property type="match status" value="1"/>
</dbReference>
<dbReference type="PRINTS" id="PR00133">
    <property type="entry name" value="GLHYDRLASE3"/>
</dbReference>
<evidence type="ECO:0000259" key="2">
    <source>
        <dbReference type="SMART" id="SM01217"/>
    </source>
</evidence>
<dbReference type="Pfam" id="PF00933">
    <property type="entry name" value="Glyco_hydro_3"/>
    <property type="match status" value="1"/>
</dbReference>
<keyword evidence="1 3" id="KW-0378">Hydrolase</keyword>